<dbReference type="EMBL" id="BNAF01000012">
    <property type="protein sequence ID" value="GHE44526.1"/>
    <property type="molecule type" value="Genomic_DNA"/>
</dbReference>
<name>A0ABQ3I0J9_9SPHI</name>
<protein>
    <recommendedName>
        <fullName evidence="3">DUF4843 domain-containing protein</fullName>
    </recommendedName>
</protein>
<dbReference type="Pfam" id="PF16132">
    <property type="entry name" value="DUF4843"/>
    <property type="match status" value="1"/>
</dbReference>
<reference evidence="2" key="1">
    <citation type="journal article" date="2019" name="Int. J. Syst. Evol. Microbiol.">
        <title>The Global Catalogue of Microorganisms (GCM) 10K type strain sequencing project: providing services to taxonomists for standard genome sequencing and annotation.</title>
        <authorList>
            <consortium name="The Broad Institute Genomics Platform"/>
            <consortium name="The Broad Institute Genome Sequencing Center for Infectious Disease"/>
            <person name="Wu L."/>
            <person name="Ma J."/>
        </authorList>
    </citation>
    <scope>NUCLEOTIDE SEQUENCE [LARGE SCALE GENOMIC DNA]</scope>
    <source>
        <strain evidence="2">CGMCC 1.12966</strain>
    </source>
</reference>
<keyword evidence="2" id="KW-1185">Reference proteome</keyword>
<organism evidence="1 2">
    <name type="scientific">Sphingobacterium griseoflavum</name>
    <dbReference type="NCBI Taxonomy" id="1474952"/>
    <lineage>
        <taxon>Bacteria</taxon>
        <taxon>Pseudomonadati</taxon>
        <taxon>Bacteroidota</taxon>
        <taxon>Sphingobacteriia</taxon>
        <taxon>Sphingobacteriales</taxon>
        <taxon>Sphingobacteriaceae</taxon>
        <taxon>Sphingobacterium</taxon>
    </lineage>
</organism>
<dbReference type="InterPro" id="IPR032299">
    <property type="entry name" value="DUF4843"/>
</dbReference>
<accession>A0ABQ3I0J9</accession>
<evidence type="ECO:0000313" key="1">
    <source>
        <dbReference type="EMBL" id="GHE44526.1"/>
    </source>
</evidence>
<dbReference type="RefSeq" id="WP_189627490.1">
    <property type="nucleotide sequence ID" value="NZ_BNAF01000012.1"/>
</dbReference>
<comment type="caution">
    <text evidence="1">The sequence shown here is derived from an EMBL/GenBank/DDBJ whole genome shotgun (WGS) entry which is preliminary data.</text>
</comment>
<dbReference type="Proteomes" id="UP000620550">
    <property type="component" value="Unassembled WGS sequence"/>
</dbReference>
<gene>
    <name evidence="1" type="ORF">GCM10017764_29680</name>
</gene>
<proteinExistence type="predicted"/>
<evidence type="ECO:0000313" key="2">
    <source>
        <dbReference type="Proteomes" id="UP000620550"/>
    </source>
</evidence>
<sequence length="268" mass="30717">MKEINYLVAVLSMLMYVSCKNAEEVTYDRHANVYFNMSANERDSVVYTFAYDMTKATDTIFIPVQIVGHRVPSLRHYAAYVELDSSSAEQHVHFDALEDAYPLAANTGTDSLPIIVHNLADLEDRSVSLIVKLMASADFGIENPRLIRAKIVLSARLEQPLWWSMWLGGYSRVKHQLFLLVTEQRTLTMEGLDAPKNLYYANLLNMMLNDPFKWVADNLDKGYVLHTTDNGASYAFYHNENPNRALLLRKNVSADKYYFIDEDGREVR</sequence>
<evidence type="ECO:0008006" key="3">
    <source>
        <dbReference type="Google" id="ProtNLM"/>
    </source>
</evidence>